<feature type="compositionally biased region" description="Polar residues" evidence="1">
    <location>
        <begin position="97"/>
        <end position="110"/>
    </location>
</feature>
<name>A0A2P5YL44_GOSBA</name>
<proteinExistence type="predicted"/>
<evidence type="ECO:0000313" key="2">
    <source>
        <dbReference type="EMBL" id="PPS16304.1"/>
    </source>
</evidence>
<dbReference type="EMBL" id="KZ663042">
    <property type="protein sequence ID" value="PPS16304.1"/>
    <property type="molecule type" value="Genomic_DNA"/>
</dbReference>
<dbReference type="OrthoDB" id="1725265at2759"/>
<gene>
    <name evidence="2" type="ORF">GOBAR_AA04286</name>
</gene>
<dbReference type="Proteomes" id="UP000239757">
    <property type="component" value="Unassembled WGS sequence"/>
</dbReference>
<evidence type="ECO:0000256" key="1">
    <source>
        <dbReference type="SAM" id="MobiDB-lite"/>
    </source>
</evidence>
<evidence type="ECO:0000313" key="3">
    <source>
        <dbReference type="Proteomes" id="UP000239757"/>
    </source>
</evidence>
<organism evidence="2 3">
    <name type="scientific">Gossypium barbadense</name>
    <name type="common">Sea Island cotton</name>
    <name type="synonym">Hibiscus barbadensis</name>
    <dbReference type="NCBI Taxonomy" id="3634"/>
    <lineage>
        <taxon>Eukaryota</taxon>
        <taxon>Viridiplantae</taxon>
        <taxon>Streptophyta</taxon>
        <taxon>Embryophyta</taxon>
        <taxon>Tracheophyta</taxon>
        <taxon>Spermatophyta</taxon>
        <taxon>Magnoliopsida</taxon>
        <taxon>eudicotyledons</taxon>
        <taxon>Gunneridae</taxon>
        <taxon>Pentapetalae</taxon>
        <taxon>rosids</taxon>
        <taxon>malvids</taxon>
        <taxon>Malvales</taxon>
        <taxon>Malvaceae</taxon>
        <taxon>Malvoideae</taxon>
        <taxon>Gossypium</taxon>
    </lineage>
</organism>
<protein>
    <submittedName>
        <fullName evidence="2">Uncharacterized protein</fullName>
    </submittedName>
</protein>
<dbReference type="AlphaFoldDB" id="A0A2P5YL44"/>
<reference evidence="2 3" key="1">
    <citation type="submission" date="2015-01" db="EMBL/GenBank/DDBJ databases">
        <title>Genome of allotetraploid Gossypium barbadense reveals genomic plasticity and fiber elongation in cotton evolution.</title>
        <authorList>
            <person name="Chen X."/>
            <person name="Liu X."/>
            <person name="Zhao B."/>
            <person name="Zheng H."/>
            <person name="Hu Y."/>
            <person name="Lu G."/>
            <person name="Yang C."/>
            <person name="Chen J."/>
            <person name="Shan C."/>
            <person name="Zhang L."/>
            <person name="Zhou Y."/>
            <person name="Wang L."/>
            <person name="Guo W."/>
            <person name="Bai Y."/>
            <person name="Ruan J."/>
            <person name="Shangguan X."/>
            <person name="Mao Y."/>
            <person name="Jiang J."/>
            <person name="Zhu Y."/>
            <person name="Lei J."/>
            <person name="Kang H."/>
            <person name="Chen S."/>
            <person name="He X."/>
            <person name="Wang R."/>
            <person name="Wang Y."/>
            <person name="Chen J."/>
            <person name="Wang L."/>
            <person name="Yu S."/>
            <person name="Wang B."/>
            <person name="Wei J."/>
            <person name="Song S."/>
            <person name="Lu X."/>
            <person name="Gao Z."/>
            <person name="Gu W."/>
            <person name="Deng X."/>
            <person name="Ma D."/>
            <person name="Wang S."/>
            <person name="Liang W."/>
            <person name="Fang L."/>
            <person name="Cai C."/>
            <person name="Zhu X."/>
            <person name="Zhou B."/>
            <person name="Zhang Y."/>
            <person name="Chen Z."/>
            <person name="Xu S."/>
            <person name="Zhu R."/>
            <person name="Wang S."/>
            <person name="Zhang T."/>
            <person name="Zhao G."/>
        </authorList>
    </citation>
    <scope>NUCLEOTIDE SEQUENCE [LARGE SCALE GENOMIC DNA]</scope>
    <source>
        <strain evidence="3">cv. Xinhai21</strain>
        <tissue evidence="2">Leaf</tissue>
    </source>
</reference>
<accession>A0A2P5YL44</accession>
<sequence>MPLPFKMRNGELTFRVGDETITLQARNLSNTSKIKGGCINHSTKTDHVVQPTLQEISSENLHEPCSSNNKGPIYEERRLQIEELDKWRIQKPRTPNKLKSSQDELNTSPNQLKVGDTVLLDATDPRITTSKPNEEIPLTVLSIFPYGTVEVIHPKFETFKVNNTRLKPYTDKVDSRDEKWFSHPHSQAHGCALGRAHTTGGDTAVRYTMSSSIGKKTAVPASKKRKGVASSSGPTAKIRHPFLEFPLEPQHSSTFHLQVVMTNLDDPGMVQFHLSGLVRQLSVPEFGIALGLYTEEFMDGNKLDTLYRHIHYSPSKYWKDLIPASASYDPSRSKASALAPSLRYLHAILAHTLTG</sequence>
<feature type="region of interest" description="Disordered" evidence="1">
    <location>
        <begin position="86"/>
        <end position="110"/>
    </location>
</feature>